<keyword evidence="2" id="KW-1185">Reference proteome</keyword>
<gene>
    <name evidence="1" type="ORF">TrRE_jg1712</name>
</gene>
<dbReference type="Proteomes" id="UP001165082">
    <property type="component" value="Unassembled WGS sequence"/>
</dbReference>
<dbReference type="EMBL" id="BRXZ01003664">
    <property type="protein sequence ID" value="GMH59465.1"/>
    <property type="molecule type" value="Genomic_DNA"/>
</dbReference>
<name>A0A9W7DZ74_9STRA</name>
<sequence length="207" mass="22608">MPNTHQLLAAPLTSQGPQIQNFLFLHVAAYKQFLNCLDTESRDMVTEAICSLPALSLLADIFGRGDGDSSLGFYIDHDGNCTTSFSFAFHRLEANGPQGFKAKLADMNLMGGFSSPRVCTDNGQSMELKGWKAAILSLIAVAFGLSVYKRSQHKLIAEALCSSLVCINSGAGASLRHQTPDQLDQDRAELSRLMKVEKHQEDRRSQG</sequence>
<proteinExistence type="predicted"/>
<evidence type="ECO:0000313" key="2">
    <source>
        <dbReference type="Proteomes" id="UP001165082"/>
    </source>
</evidence>
<reference evidence="1" key="1">
    <citation type="submission" date="2022-07" db="EMBL/GenBank/DDBJ databases">
        <title>Genome analysis of Parmales, a sister group of diatoms, reveals the evolutionary specialization of diatoms from phago-mixotrophs to photoautotrophs.</title>
        <authorList>
            <person name="Ban H."/>
            <person name="Sato S."/>
            <person name="Yoshikawa S."/>
            <person name="Kazumasa Y."/>
            <person name="Nakamura Y."/>
            <person name="Ichinomiya M."/>
            <person name="Saitoh K."/>
            <person name="Sato N."/>
            <person name="Blanc-Mathieu R."/>
            <person name="Endo H."/>
            <person name="Kuwata A."/>
            <person name="Ogata H."/>
        </authorList>
    </citation>
    <scope>NUCLEOTIDE SEQUENCE</scope>
</reference>
<accession>A0A9W7DZ74</accession>
<dbReference type="OrthoDB" id="10428722at2759"/>
<comment type="caution">
    <text evidence="1">The sequence shown here is derived from an EMBL/GenBank/DDBJ whole genome shotgun (WGS) entry which is preliminary data.</text>
</comment>
<evidence type="ECO:0000313" key="1">
    <source>
        <dbReference type="EMBL" id="GMH59465.1"/>
    </source>
</evidence>
<protein>
    <submittedName>
        <fullName evidence="1">Uncharacterized protein</fullName>
    </submittedName>
</protein>
<dbReference type="AlphaFoldDB" id="A0A9W7DZ74"/>
<organism evidence="1 2">
    <name type="scientific">Triparma retinervis</name>
    <dbReference type="NCBI Taxonomy" id="2557542"/>
    <lineage>
        <taxon>Eukaryota</taxon>
        <taxon>Sar</taxon>
        <taxon>Stramenopiles</taxon>
        <taxon>Ochrophyta</taxon>
        <taxon>Bolidophyceae</taxon>
        <taxon>Parmales</taxon>
        <taxon>Triparmaceae</taxon>
        <taxon>Triparma</taxon>
    </lineage>
</organism>